<feature type="transmembrane region" description="Helical" evidence="1">
    <location>
        <begin position="35"/>
        <end position="53"/>
    </location>
</feature>
<reference evidence="2 3" key="1">
    <citation type="submission" date="2016-10" db="EMBL/GenBank/DDBJ databases">
        <authorList>
            <person name="de Groot N.N."/>
        </authorList>
    </citation>
    <scope>NUCLEOTIDE SEQUENCE [LARGE SCALE GENOMIC DNA]</scope>
    <source>
        <strain evidence="2 3">ATCC 43154</strain>
    </source>
</reference>
<keyword evidence="1" id="KW-1133">Transmembrane helix</keyword>
<organism evidence="2 3">
    <name type="scientific">Rugamonas rubra</name>
    <dbReference type="NCBI Taxonomy" id="758825"/>
    <lineage>
        <taxon>Bacteria</taxon>
        <taxon>Pseudomonadati</taxon>
        <taxon>Pseudomonadota</taxon>
        <taxon>Betaproteobacteria</taxon>
        <taxon>Burkholderiales</taxon>
        <taxon>Oxalobacteraceae</taxon>
        <taxon>Telluria group</taxon>
        <taxon>Rugamonas</taxon>
    </lineage>
</organism>
<dbReference type="AlphaFoldDB" id="A0A1I4QEL5"/>
<protein>
    <recommendedName>
        <fullName evidence="4">DUF1453 domain-containing protein</fullName>
    </recommendedName>
</protein>
<evidence type="ECO:0000256" key="1">
    <source>
        <dbReference type="SAM" id="Phobius"/>
    </source>
</evidence>
<feature type="transmembrane region" description="Helical" evidence="1">
    <location>
        <begin position="98"/>
        <end position="117"/>
    </location>
</feature>
<gene>
    <name evidence="2" type="ORF">SAMN02982985_03852</name>
</gene>
<dbReference type="OrthoDB" id="8703297at2"/>
<feature type="transmembrane region" description="Helical" evidence="1">
    <location>
        <begin position="59"/>
        <end position="77"/>
    </location>
</feature>
<evidence type="ECO:0000313" key="2">
    <source>
        <dbReference type="EMBL" id="SFM38080.1"/>
    </source>
</evidence>
<dbReference type="Pfam" id="PF07301">
    <property type="entry name" value="DUF1453"/>
    <property type="match status" value="1"/>
</dbReference>
<dbReference type="Proteomes" id="UP000199470">
    <property type="component" value="Unassembled WGS sequence"/>
</dbReference>
<evidence type="ECO:0000313" key="3">
    <source>
        <dbReference type="Proteomes" id="UP000199470"/>
    </source>
</evidence>
<evidence type="ECO:0008006" key="4">
    <source>
        <dbReference type="Google" id="ProtNLM"/>
    </source>
</evidence>
<sequence>MEITTLILLLLVPLLVWRIYSRLKTLMGRNPSQLWRHYAYGLLPLLLVGLLAARLVDTPIALLALAAGAAAGAALAFRGFKRSRLENTLQGFFYTQDLRTGVVISMLFIGRLMHRAFELYLQMHDHIPLPPEMFHQMPLTTGLFGLLAVYYGAYHLLLARWRRTQKPVSALKQFDLPPL</sequence>
<keyword evidence="3" id="KW-1185">Reference proteome</keyword>
<dbReference type="EMBL" id="FOTW01000019">
    <property type="protein sequence ID" value="SFM38080.1"/>
    <property type="molecule type" value="Genomic_DNA"/>
</dbReference>
<keyword evidence="1" id="KW-0812">Transmembrane</keyword>
<feature type="transmembrane region" description="Helical" evidence="1">
    <location>
        <begin position="6"/>
        <end position="23"/>
    </location>
</feature>
<proteinExistence type="predicted"/>
<accession>A0A1I4QEL5</accession>
<name>A0A1I4QEL5_9BURK</name>
<dbReference type="RefSeq" id="WP_093389338.1">
    <property type="nucleotide sequence ID" value="NZ_FOTW01000019.1"/>
</dbReference>
<keyword evidence="1" id="KW-0472">Membrane</keyword>
<dbReference type="InterPro" id="IPR058247">
    <property type="entry name" value="DUF1453"/>
</dbReference>
<feature type="transmembrane region" description="Helical" evidence="1">
    <location>
        <begin position="137"/>
        <end position="157"/>
    </location>
</feature>